<reference evidence="1 2" key="1">
    <citation type="submission" date="2024-01" db="EMBL/GenBank/DDBJ databases">
        <title>The genomes of 5 underutilized Papilionoideae crops provide insights into root nodulation and disease resistanc.</title>
        <authorList>
            <person name="Jiang F."/>
        </authorList>
    </citation>
    <scope>NUCLEOTIDE SEQUENCE [LARGE SCALE GENOMIC DNA]</scope>
    <source>
        <strain evidence="1">LVBAO_FW01</strain>
        <tissue evidence="1">Leaves</tissue>
    </source>
</reference>
<dbReference type="EMBL" id="JAYMYQ010000010">
    <property type="protein sequence ID" value="KAK7306985.1"/>
    <property type="molecule type" value="Genomic_DNA"/>
</dbReference>
<dbReference type="PANTHER" id="PTHR37227">
    <property type="entry name" value="OS01G0219000 PROTEIN"/>
    <property type="match status" value="1"/>
</dbReference>
<sequence length="322" mass="35279">MEDVITEAAPPSRLLEEDLNIFTPPSTPLPSPFLLFPPHHSEPLEPTLLIIALSPPSLSLFHHFPNKTLLASLILPELSLSLNNHHTPTLHSLSPSTILASIPSPVAPHRAHALAKILLSDRIRPESVLVLDSVDPRNYRGRLSSDETVAFKLETSAERKRTDKDKLLDNNLEYYPSGSVVDGLGAAILARCQVLNVRASLCVSWPQFDASVVSLIKDLLQRRVLRGFDLDFGLGDHEVLKFGRSKDHRLRSEFMVDSSLSLKFTFSDLALSCRSGAIFEVPKSSTASHHDILVIVALTTASSCDCGPQLVSNGHSITLTEL</sequence>
<dbReference type="PANTHER" id="PTHR37227:SF2">
    <property type="entry name" value="OS01G0219000 PROTEIN"/>
    <property type="match status" value="1"/>
</dbReference>
<evidence type="ECO:0000313" key="2">
    <source>
        <dbReference type="Proteomes" id="UP001367508"/>
    </source>
</evidence>
<dbReference type="AlphaFoldDB" id="A0AAN9JWS6"/>
<organism evidence="1 2">
    <name type="scientific">Canavalia gladiata</name>
    <name type="common">Sword bean</name>
    <name type="synonym">Dolichos gladiatus</name>
    <dbReference type="NCBI Taxonomy" id="3824"/>
    <lineage>
        <taxon>Eukaryota</taxon>
        <taxon>Viridiplantae</taxon>
        <taxon>Streptophyta</taxon>
        <taxon>Embryophyta</taxon>
        <taxon>Tracheophyta</taxon>
        <taxon>Spermatophyta</taxon>
        <taxon>Magnoliopsida</taxon>
        <taxon>eudicotyledons</taxon>
        <taxon>Gunneridae</taxon>
        <taxon>Pentapetalae</taxon>
        <taxon>rosids</taxon>
        <taxon>fabids</taxon>
        <taxon>Fabales</taxon>
        <taxon>Fabaceae</taxon>
        <taxon>Papilionoideae</taxon>
        <taxon>50 kb inversion clade</taxon>
        <taxon>NPAAA clade</taxon>
        <taxon>indigoferoid/millettioid clade</taxon>
        <taxon>Phaseoleae</taxon>
        <taxon>Canavalia</taxon>
    </lineage>
</organism>
<accession>A0AAN9JWS6</accession>
<keyword evidence="2" id="KW-1185">Reference proteome</keyword>
<proteinExistence type="predicted"/>
<gene>
    <name evidence="1" type="ORF">VNO77_39653</name>
</gene>
<protein>
    <submittedName>
        <fullName evidence="1">Uncharacterized protein</fullName>
    </submittedName>
</protein>
<evidence type="ECO:0000313" key="1">
    <source>
        <dbReference type="EMBL" id="KAK7306985.1"/>
    </source>
</evidence>
<dbReference type="Proteomes" id="UP001367508">
    <property type="component" value="Unassembled WGS sequence"/>
</dbReference>
<name>A0AAN9JWS6_CANGL</name>
<comment type="caution">
    <text evidence="1">The sequence shown here is derived from an EMBL/GenBank/DDBJ whole genome shotgun (WGS) entry which is preliminary data.</text>
</comment>